<dbReference type="InterPro" id="IPR011009">
    <property type="entry name" value="Kinase-like_dom_sf"/>
</dbReference>
<evidence type="ECO:0000259" key="10">
    <source>
        <dbReference type="Pfam" id="PF01636"/>
    </source>
</evidence>
<dbReference type="Gene3D" id="3.30.200.20">
    <property type="entry name" value="Phosphorylase Kinase, domain 1"/>
    <property type="match status" value="1"/>
</dbReference>
<evidence type="ECO:0000256" key="2">
    <source>
        <dbReference type="ARBA" id="ARBA00006219"/>
    </source>
</evidence>
<dbReference type="FunFam" id="3.30.200.20:FF:000549">
    <property type="entry name" value="hydroxylysine kinase"/>
    <property type="match status" value="1"/>
</dbReference>
<dbReference type="AlphaFoldDB" id="A0A8J9ZES7"/>
<accession>A0A8J9ZES7</accession>
<comment type="catalytic activity">
    <reaction evidence="6">
        <text>(5R)-5-hydroxy-L-lysine + GTP = (5R)-5-phosphooxy-L-lysine + GDP + H(+)</text>
        <dbReference type="Rhea" id="RHEA:19049"/>
        <dbReference type="ChEBI" id="CHEBI:15378"/>
        <dbReference type="ChEBI" id="CHEBI:37565"/>
        <dbReference type="ChEBI" id="CHEBI:57882"/>
        <dbReference type="ChEBI" id="CHEBI:58189"/>
        <dbReference type="ChEBI" id="CHEBI:58357"/>
        <dbReference type="EC" id="2.7.1.81"/>
    </reaction>
</comment>
<evidence type="ECO:0000256" key="8">
    <source>
        <dbReference type="ARBA" id="ARBA00038873"/>
    </source>
</evidence>
<dbReference type="Proteomes" id="UP000838412">
    <property type="component" value="Chromosome 2"/>
</dbReference>
<name>A0A8J9ZES7_BRALA</name>
<dbReference type="PANTHER" id="PTHR21064:SF1">
    <property type="entry name" value="HYDROXYLYSINE KINASE"/>
    <property type="match status" value="1"/>
</dbReference>
<evidence type="ECO:0000256" key="1">
    <source>
        <dbReference type="ARBA" id="ARBA00004496"/>
    </source>
</evidence>
<keyword evidence="12" id="KW-1185">Reference proteome</keyword>
<comment type="function">
    <text evidence="7">Catalyzes the GTP-dependent phosphorylation of 5-hydroxy-L-lysine.</text>
</comment>
<dbReference type="InterPro" id="IPR002575">
    <property type="entry name" value="Aminoglycoside_PTrfase"/>
</dbReference>
<feature type="domain" description="Aminoglycoside phosphotransferase" evidence="10">
    <location>
        <begin position="99"/>
        <end position="333"/>
    </location>
</feature>
<proteinExistence type="inferred from homology"/>
<dbReference type="EC" id="2.7.1.81" evidence="8"/>
<evidence type="ECO:0000313" key="12">
    <source>
        <dbReference type="Proteomes" id="UP000838412"/>
    </source>
</evidence>
<dbReference type="GO" id="GO:0047992">
    <property type="term" value="F:hydroxylysine kinase activity"/>
    <property type="evidence" value="ECO:0007669"/>
    <property type="project" value="UniProtKB-EC"/>
</dbReference>
<dbReference type="OrthoDB" id="9973935at2759"/>
<dbReference type="PANTHER" id="PTHR21064">
    <property type="entry name" value="AMINOGLYCOSIDE PHOSPHOTRANSFERASE DOMAIN-CONTAINING PROTEIN-RELATED"/>
    <property type="match status" value="1"/>
</dbReference>
<sequence>MAVIIPFRAHAHGLIRRLSGKAWSCTTQPVLNNQKIRRKVDRFSTKSSNSNTIQPLDSRGFSMAESEKAAEILEKPHLTEEQAGQLVERLYGLKVKSLKPLDSYDDLNFYVKVDGPVPWLHGYTLKVMNGTDSKNKDLIEAQNEMMTFLADRGFPVPRIVPNLQGRDMSLEQLLKKDNGSYSHNIVRLLTYLPGTTYHNVSVTHHLAYEAGAFLARIHEALRDFSHPALHRPEFVWSLKCLPSLENYLHCLKENHHKEINREIIQAFREKVLPCMDDLPQGAMHGDFNDLNVLVEEDPVTPGEYRVCGLLDYGDAIVNPYVFDLAIALMYFMSVVKDPITFGGHLVAGFESVRALTSAEWDVLYYCVVARASQSYVLGHYTASIHPQNTEYLMVTAGSVWKFIDMWWGTPKEEIYQQWRDIQKSI</sequence>
<keyword evidence="4" id="KW-0808">Transferase</keyword>
<evidence type="ECO:0000256" key="7">
    <source>
        <dbReference type="ARBA" id="ARBA00037368"/>
    </source>
</evidence>
<dbReference type="SUPFAM" id="SSF56112">
    <property type="entry name" value="Protein kinase-like (PK-like)"/>
    <property type="match status" value="1"/>
</dbReference>
<dbReference type="FunFam" id="3.90.1200.10:FF:000007">
    <property type="entry name" value="hydroxylysine kinase isoform X1"/>
    <property type="match status" value="1"/>
</dbReference>
<reference evidence="11" key="1">
    <citation type="submission" date="2022-01" db="EMBL/GenBank/DDBJ databases">
        <authorList>
            <person name="Braso-Vives M."/>
        </authorList>
    </citation>
    <scope>NUCLEOTIDE SEQUENCE</scope>
</reference>
<evidence type="ECO:0000256" key="6">
    <source>
        <dbReference type="ARBA" id="ARBA00036820"/>
    </source>
</evidence>
<gene>
    <name evidence="11" type="primary">HYKK</name>
    <name evidence="11" type="ORF">BLAG_LOCUS13108</name>
</gene>
<dbReference type="Pfam" id="PF01636">
    <property type="entry name" value="APH"/>
    <property type="match status" value="1"/>
</dbReference>
<organism evidence="11 12">
    <name type="scientific">Branchiostoma lanceolatum</name>
    <name type="common">Common lancelet</name>
    <name type="synonym">Amphioxus lanceolatum</name>
    <dbReference type="NCBI Taxonomy" id="7740"/>
    <lineage>
        <taxon>Eukaryota</taxon>
        <taxon>Metazoa</taxon>
        <taxon>Chordata</taxon>
        <taxon>Cephalochordata</taxon>
        <taxon>Leptocardii</taxon>
        <taxon>Amphioxiformes</taxon>
        <taxon>Branchiostomatidae</taxon>
        <taxon>Branchiostoma</taxon>
    </lineage>
</organism>
<evidence type="ECO:0000256" key="5">
    <source>
        <dbReference type="ARBA" id="ARBA00022777"/>
    </source>
</evidence>
<comment type="similarity">
    <text evidence="2">Belongs to the aminoglycoside phosphotransferase family.</text>
</comment>
<evidence type="ECO:0000256" key="3">
    <source>
        <dbReference type="ARBA" id="ARBA00022490"/>
    </source>
</evidence>
<evidence type="ECO:0000256" key="4">
    <source>
        <dbReference type="ARBA" id="ARBA00022679"/>
    </source>
</evidence>
<protein>
    <recommendedName>
        <fullName evidence="9">Hydroxylysine kinase</fullName>
        <ecNumber evidence="8">2.7.1.81</ecNumber>
    </recommendedName>
</protein>
<evidence type="ECO:0000256" key="9">
    <source>
        <dbReference type="ARBA" id="ARBA00040505"/>
    </source>
</evidence>
<keyword evidence="5" id="KW-0418">Kinase</keyword>
<dbReference type="EMBL" id="OV696687">
    <property type="protein sequence ID" value="CAH1253288.1"/>
    <property type="molecule type" value="Genomic_DNA"/>
</dbReference>
<keyword evidence="3" id="KW-0963">Cytoplasm</keyword>
<comment type="subcellular location">
    <subcellularLocation>
        <location evidence="1">Cytoplasm</location>
    </subcellularLocation>
</comment>
<dbReference type="GO" id="GO:0005737">
    <property type="term" value="C:cytoplasm"/>
    <property type="evidence" value="ECO:0007669"/>
    <property type="project" value="UniProtKB-SubCell"/>
</dbReference>
<dbReference type="Gene3D" id="3.90.1200.10">
    <property type="match status" value="1"/>
</dbReference>
<dbReference type="InterPro" id="IPR050249">
    <property type="entry name" value="Pseudomonas-type_ThrB"/>
</dbReference>
<evidence type="ECO:0000313" key="11">
    <source>
        <dbReference type="EMBL" id="CAH1253288.1"/>
    </source>
</evidence>